<dbReference type="OrthoDB" id="6154436at2759"/>
<feature type="region of interest" description="Disordered" evidence="1">
    <location>
        <begin position="268"/>
        <end position="295"/>
    </location>
</feature>
<reference evidence="2" key="1">
    <citation type="submission" date="2019-05" db="EMBL/GenBank/DDBJ databases">
        <title>Annotation for the trematode Paragonimus heterotremus.</title>
        <authorList>
            <person name="Choi Y.-J."/>
        </authorList>
    </citation>
    <scope>NUCLEOTIDE SEQUENCE</scope>
    <source>
        <strain evidence="2">LC</strain>
    </source>
</reference>
<evidence type="ECO:0000313" key="2">
    <source>
        <dbReference type="EMBL" id="KAF5403637.1"/>
    </source>
</evidence>
<sequence>MDPELLGLVEDEVELEDDLPPFSSSLIKTQSTGLVPVRVVSPFETITNRDKTEGTTESFRNAASLNTCFLEQSGGLTTGGSDNTPHPTELPSSVLGTTHPTVIDVPLLDSFIDHWTTQVFKEAIMLAEGHHRKFRGFADDLSCTIVRGAIHTVEWGDQYARAVLRQSVAQASQQLHSISHLSRNQELFSTGRERRRRYHSVSFSPYPTRRRRSAEDDLPTLNASEREPHYTRCQSRKPFSPFSIPPRETSIRAFPMVKQCKCHDSLVEPDASQTSTLKRSAVGGPSSFDPKSHPHQAEVQVSDLLNRFAESLASGCCIGAMHAIQSRWLRAKGLDPDRVRPSGFVTTGWNKHTVNPTADPQLKVLTQWIAAAAASACVTIKKFVPLIETSNRQASISFASEESPSAWEYHLSPIVVCTNNDPRLEQLGAVVKLVYSTDCSAGTLLSLLCEYAAYRRGSVGVQFQSESSLFDYLLERLHTSAGFCMSF</sequence>
<name>A0A8J4SRP3_9TREM</name>
<proteinExistence type="predicted"/>
<evidence type="ECO:0000256" key="1">
    <source>
        <dbReference type="SAM" id="MobiDB-lite"/>
    </source>
</evidence>
<organism evidence="2 3">
    <name type="scientific">Paragonimus heterotremus</name>
    <dbReference type="NCBI Taxonomy" id="100268"/>
    <lineage>
        <taxon>Eukaryota</taxon>
        <taxon>Metazoa</taxon>
        <taxon>Spiralia</taxon>
        <taxon>Lophotrochozoa</taxon>
        <taxon>Platyhelminthes</taxon>
        <taxon>Trematoda</taxon>
        <taxon>Digenea</taxon>
        <taxon>Plagiorchiida</taxon>
        <taxon>Troglotremata</taxon>
        <taxon>Troglotrematidae</taxon>
        <taxon>Paragonimus</taxon>
    </lineage>
</organism>
<dbReference type="AlphaFoldDB" id="A0A8J4SRP3"/>
<evidence type="ECO:0000313" key="3">
    <source>
        <dbReference type="Proteomes" id="UP000748531"/>
    </source>
</evidence>
<dbReference type="EMBL" id="LUCH01001117">
    <property type="protein sequence ID" value="KAF5403637.1"/>
    <property type="molecule type" value="Genomic_DNA"/>
</dbReference>
<feature type="region of interest" description="Disordered" evidence="1">
    <location>
        <begin position="199"/>
        <end position="241"/>
    </location>
</feature>
<accession>A0A8J4SRP3</accession>
<dbReference type="Proteomes" id="UP000748531">
    <property type="component" value="Unassembled WGS sequence"/>
</dbReference>
<protein>
    <submittedName>
        <fullName evidence="2">Uncharacterized protein</fullName>
    </submittedName>
</protein>
<gene>
    <name evidence="2" type="ORF">PHET_02951</name>
</gene>
<comment type="caution">
    <text evidence="2">The sequence shown here is derived from an EMBL/GenBank/DDBJ whole genome shotgun (WGS) entry which is preliminary data.</text>
</comment>
<keyword evidence="3" id="KW-1185">Reference proteome</keyword>